<protein>
    <submittedName>
        <fullName evidence="1">Uncharacterized protein</fullName>
    </submittedName>
</protein>
<dbReference type="AlphaFoldDB" id="A0A1V6R824"/>
<feature type="non-terminal residue" evidence="1">
    <location>
        <position position="254"/>
    </location>
</feature>
<name>A0A1V6R824_9EURO</name>
<sequence>MFSSTTFSRATFSPTTFSPTTFSSIAPQLTKGGQFSIRCQAKLYSAFYRITSSTMFSSATFNLNLTMFASTTCSSTTFSSIAPQLTKGGQFSIRCQAKLYSAFHRITSSTMFSPTTFSSTMFSLIALQLTRGGQFSIRCQAKLYSAFHRITSSTMFSPTTFSSTTFSLIALQLTRGGQFSTRGQAMLDSAFFRIDTSMVLSSTALRRLTKETFVTGKHQAIRSAVHFPIPRYITPQRKLASTRPSSTVQGVKFY</sequence>
<keyword evidence="2" id="KW-1185">Reference proteome</keyword>
<evidence type="ECO:0000313" key="2">
    <source>
        <dbReference type="Proteomes" id="UP000191612"/>
    </source>
</evidence>
<accession>A0A1V6R824</accession>
<organism evidence="1 2">
    <name type="scientific">Penicillium solitum</name>
    <dbReference type="NCBI Taxonomy" id="60172"/>
    <lineage>
        <taxon>Eukaryota</taxon>
        <taxon>Fungi</taxon>
        <taxon>Dikarya</taxon>
        <taxon>Ascomycota</taxon>
        <taxon>Pezizomycotina</taxon>
        <taxon>Eurotiomycetes</taxon>
        <taxon>Eurotiomycetidae</taxon>
        <taxon>Eurotiales</taxon>
        <taxon>Aspergillaceae</taxon>
        <taxon>Penicillium</taxon>
    </lineage>
</organism>
<comment type="caution">
    <text evidence="1">The sequence shown here is derived from an EMBL/GenBank/DDBJ whole genome shotgun (WGS) entry which is preliminary data.</text>
</comment>
<evidence type="ECO:0000313" key="1">
    <source>
        <dbReference type="EMBL" id="OQD97675.1"/>
    </source>
</evidence>
<reference evidence="2" key="1">
    <citation type="journal article" date="2017" name="Nat. Microbiol.">
        <title>Global analysis of biosynthetic gene clusters reveals vast potential of secondary metabolite production in Penicillium species.</title>
        <authorList>
            <person name="Nielsen J.C."/>
            <person name="Grijseels S."/>
            <person name="Prigent S."/>
            <person name="Ji B."/>
            <person name="Dainat J."/>
            <person name="Nielsen K.F."/>
            <person name="Frisvad J.C."/>
            <person name="Workman M."/>
            <person name="Nielsen J."/>
        </authorList>
    </citation>
    <scope>NUCLEOTIDE SEQUENCE [LARGE SCALE GENOMIC DNA]</scope>
    <source>
        <strain evidence="2">IBT 29525</strain>
    </source>
</reference>
<proteinExistence type="predicted"/>
<dbReference type="EMBL" id="MDYO01000011">
    <property type="protein sequence ID" value="OQD97675.1"/>
    <property type="molecule type" value="Genomic_DNA"/>
</dbReference>
<dbReference type="Proteomes" id="UP000191612">
    <property type="component" value="Unassembled WGS sequence"/>
</dbReference>
<gene>
    <name evidence="1" type="ORF">PENSOL_c011G06648</name>
</gene>